<dbReference type="SUPFAM" id="SSF54631">
    <property type="entry name" value="CBS-domain pair"/>
    <property type="match status" value="1"/>
</dbReference>
<dbReference type="PANTHER" id="PTHR43773:SF1">
    <property type="entry name" value="MAGNESIUM TRANSPORTER MGTE"/>
    <property type="match status" value="1"/>
</dbReference>
<dbReference type="InterPro" id="IPR046342">
    <property type="entry name" value="CBS_dom_sf"/>
</dbReference>
<protein>
    <submittedName>
        <fullName evidence="11">Magnesium transporter</fullName>
    </submittedName>
</protein>
<feature type="domain" description="CBS" evidence="10">
    <location>
        <begin position="32"/>
        <end position="95"/>
    </location>
</feature>
<feature type="transmembrane region" description="Helical" evidence="9">
    <location>
        <begin position="210"/>
        <end position="229"/>
    </location>
</feature>
<dbReference type="Gene3D" id="3.10.580.10">
    <property type="entry name" value="CBS-domain"/>
    <property type="match status" value="1"/>
</dbReference>
<feature type="transmembrane region" description="Helical" evidence="9">
    <location>
        <begin position="250"/>
        <end position="273"/>
    </location>
</feature>
<keyword evidence="3" id="KW-0813">Transport</keyword>
<sequence>MRKSPPRFSMKTWNITPTLREREDKDLAGHFASERFPVVPDYWTLSDVDEYISQNGSLFDAIDYVYVVNEKNKLVGVLSIKDLFRHPASTSVKKIMRRDIITVSPDAHKEKITRLSLEHNLRAIPIVKNGQLEGVILTHKILHILNQALREHILSFSGVHRSHLEYENTMRVPLLQSILHRAPWLIIGFFGVIVAAGIIDQFEYILNEHIVFAFFIPAILYMSNALGTQNQTLLIRDLALMGKELPIGKYFVKTILISAIVSLIISTLVYGATSIIWNENTAGGVIALAMFITLMISSASSLATTIIFKKMKQDPALGSGPFATIISDVSSILIYFLIVSTLL</sequence>
<dbReference type="PANTHER" id="PTHR43773">
    <property type="entry name" value="MAGNESIUM TRANSPORTER MGTE"/>
    <property type="match status" value="1"/>
</dbReference>
<keyword evidence="5" id="KW-0460">Magnesium</keyword>
<comment type="caution">
    <text evidence="11">The sequence shown here is derived from an EMBL/GenBank/DDBJ whole genome shotgun (WGS) entry which is preliminary data.</text>
</comment>
<evidence type="ECO:0000313" key="11">
    <source>
        <dbReference type="EMBL" id="MBM3282131.1"/>
    </source>
</evidence>
<dbReference type="Proteomes" id="UP000774699">
    <property type="component" value="Unassembled WGS sequence"/>
</dbReference>
<feature type="transmembrane region" description="Helical" evidence="9">
    <location>
        <begin position="285"/>
        <end position="308"/>
    </location>
</feature>
<dbReference type="Pfam" id="PF01769">
    <property type="entry name" value="MgtE"/>
    <property type="match status" value="1"/>
</dbReference>
<dbReference type="SMART" id="SM00116">
    <property type="entry name" value="CBS"/>
    <property type="match status" value="2"/>
</dbReference>
<dbReference type="Gene3D" id="1.10.357.20">
    <property type="entry name" value="SLC41 divalent cation transporters, integral membrane domain"/>
    <property type="match status" value="1"/>
</dbReference>
<evidence type="ECO:0000256" key="5">
    <source>
        <dbReference type="ARBA" id="ARBA00022842"/>
    </source>
</evidence>
<feature type="domain" description="CBS" evidence="10">
    <location>
        <begin position="96"/>
        <end position="151"/>
    </location>
</feature>
<dbReference type="Pfam" id="PF00571">
    <property type="entry name" value="CBS"/>
    <property type="match status" value="2"/>
</dbReference>
<feature type="transmembrane region" description="Helical" evidence="9">
    <location>
        <begin position="320"/>
        <end position="338"/>
    </location>
</feature>
<dbReference type="GO" id="GO:0015095">
    <property type="term" value="F:magnesium ion transmembrane transporter activity"/>
    <property type="evidence" value="ECO:0007669"/>
    <property type="project" value="InterPro"/>
</dbReference>
<keyword evidence="8" id="KW-0129">CBS domain</keyword>
<organism evidence="11 12">
    <name type="scientific">Candidatus Iainarchaeum sp</name>
    <dbReference type="NCBI Taxonomy" id="3101447"/>
    <lineage>
        <taxon>Archaea</taxon>
        <taxon>Candidatus Iainarchaeota</taxon>
        <taxon>Candidatus Iainarchaeia</taxon>
        <taxon>Candidatus Iainarchaeales</taxon>
        <taxon>Candidatus Iainarchaeaceae</taxon>
        <taxon>Candidatus Iainarchaeum</taxon>
    </lineage>
</organism>
<evidence type="ECO:0000256" key="1">
    <source>
        <dbReference type="ARBA" id="ARBA00004141"/>
    </source>
</evidence>
<dbReference type="EMBL" id="VGJJ01000011">
    <property type="protein sequence ID" value="MBM3282131.1"/>
    <property type="molecule type" value="Genomic_DNA"/>
</dbReference>
<evidence type="ECO:0000256" key="3">
    <source>
        <dbReference type="ARBA" id="ARBA00022448"/>
    </source>
</evidence>
<keyword evidence="4 9" id="KW-0812">Transmembrane</keyword>
<keyword evidence="6 9" id="KW-1133">Transmembrane helix</keyword>
<dbReference type="InterPro" id="IPR006667">
    <property type="entry name" value="SLC41_membr_dom"/>
</dbReference>
<evidence type="ECO:0000256" key="7">
    <source>
        <dbReference type="ARBA" id="ARBA00023136"/>
    </source>
</evidence>
<dbReference type="InterPro" id="IPR006669">
    <property type="entry name" value="MgtE_transporter"/>
</dbReference>
<dbReference type="CDD" id="cd04606">
    <property type="entry name" value="CBS_pair_Mg_transporter"/>
    <property type="match status" value="1"/>
</dbReference>
<gene>
    <name evidence="11" type="ORF">FJY86_02200</name>
</gene>
<evidence type="ECO:0000259" key="10">
    <source>
        <dbReference type="PROSITE" id="PS51371"/>
    </source>
</evidence>
<dbReference type="InterPro" id="IPR000644">
    <property type="entry name" value="CBS_dom"/>
</dbReference>
<name>A0A8T4C6U3_9ARCH</name>
<dbReference type="SUPFAM" id="SSF161093">
    <property type="entry name" value="MgtE membrane domain-like"/>
    <property type="match status" value="1"/>
</dbReference>
<dbReference type="AlphaFoldDB" id="A0A8T4C6U3"/>
<keyword evidence="7 9" id="KW-0472">Membrane</keyword>
<dbReference type="PROSITE" id="PS51371">
    <property type="entry name" value="CBS"/>
    <property type="match status" value="2"/>
</dbReference>
<evidence type="ECO:0000313" key="12">
    <source>
        <dbReference type="Proteomes" id="UP000774699"/>
    </source>
</evidence>
<evidence type="ECO:0000256" key="2">
    <source>
        <dbReference type="ARBA" id="ARBA00009749"/>
    </source>
</evidence>
<evidence type="ECO:0000256" key="4">
    <source>
        <dbReference type="ARBA" id="ARBA00022692"/>
    </source>
</evidence>
<dbReference type="InterPro" id="IPR036739">
    <property type="entry name" value="SLC41_membr_dom_sf"/>
</dbReference>
<proteinExistence type="inferred from homology"/>
<evidence type="ECO:0000256" key="9">
    <source>
        <dbReference type="SAM" id="Phobius"/>
    </source>
</evidence>
<dbReference type="GO" id="GO:0016020">
    <property type="term" value="C:membrane"/>
    <property type="evidence" value="ECO:0007669"/>
    <property type="project" value="UniProtKB-SubCell"/>
</dbReference>
<feature type="transmembrane region" description="Helical" evidence="9">
    <location>
        <begin position="178"/>
        <end position="198"/>
    </location>
</feature>
<evidence type="ECO:0000256" key="6">
    <source>
        <dbReference type="ARBA" id="ARBA00022989"/>
    </source>
</evidence>
<comment type="similarity">
    <text evidence="2">Belongs to the SLC41A transporter family.</text>
</comment>
<evidence type="ECO:0000256" key="8">
    <source>
        <dbReference type="PROSITE-ProRule" id="PRU00703"/>
    </source>
</evidence>
<reference evidence="11" key="1">
    <citation type="submission" date="2019-03" db="EMBL/GenBank/DDBJ databases">
        <title>Lake Tanganyika Metagenome-Assembled Genomes (MAGs).</title>
        <authorList>
            <person name="Tran P."/>
        </authorList>
    </citation>
    <scope>NUCLEOTIDE SEQUENCE</scope>
    <source>
        <strain evidence="11">M_DeepCast_50m_m2_156</strain>
    </source>
</reference>
<comment type="subcellular location">
    <subcellularLocation>
        <location evidence="1">Membrane</location>
        <topology evidence="1">Multi-pass membrane protein</topology>
    </subcellularLocation>
</comment>
<accession>A0A8T4C6U3</accession>